<protein>
    <submittedName>
        <fullName evidence="1">Uncharacterized protein</fullName>
    </submittedName>
</protein>
<gene>
    <name evidence="1" type="ORF">O181_111063</name>
</gene>
<comment type="caution">
    <text evidence="1">The sequence shown here is derived from an EMBL/GenBank/DDBJ whole genome shotgun (WGS) entry which is preliminary data.</text>
</comment>
<evidence type="ECO:0000313" key="1">
    <source>
        <dbReference type="EMBL" id="MBW0571348.1"/>
    </source>
</evidence>
<dbReference type="Proteomes" id="UP000765509">
    <property type="component" value="Unassembled WGS sequence"/>
</dbReference>
<reference evidence="1" key="1">
    <citation type="submission" date="2021-03" db="EMBL/GenBank/DDBJ databases">
        <title>Draft genome sequence of rust myrtle Austropuccinia psidii MF-1, a brazilian biotype.</title>
        <authorList>
            <person name="Quecine M.C."/>
            <person name="Pachon D.M.R."/>
            <person name="Bonatelli M.L."/>
            <person name="Correr F.H."/>
            <person name="Franceschini L.M."/>
            <person name="Leite T.F."/>
            <person name="Margarido G.R.A."/>
            <person name="Almeida C.A."/>
            <person name="Ferrarezi J.A."/>
            <person name="Labate C.A."/>
        </authorList>
    </citation>
    <scope>NUCLEOTIDE SEQUENCE</scope>
    <source>
        <strain evidence="1">MF-1</strain>
    </source>
</reference>
<proteinExistence type="predicted"/>
<sequence length="111" mass="13036">MNIIFFDYGLESKASDGFPHYWCTLITALELSYKKSIYSSTGKTPEILEKVWNPKLPYDTLRNYLVDINPTARSSKIMLDKSRRYSNRCMKDSLEDAKERWEKSNNPPVFK</sequence>
<dbReference type="AlphaFoldDB" id="A0A9Q3JYV7"/>
<organism evidence="1 2">
    <name type="scientific">Austropuccinia psidii MF-1</name>
    <dbReference type="NCBI Taxonomy" id="1389203"/>
    <lineage>
        <taxon>Eukaryota</taxon>
        <taxon>Fungi</taxon>
        <taxon>Dikarya</taxon>
        <taxon>Basidiomycota</taxon>
        <taxon>Pucciniomycotina</taxon>
        <taxon>Pucciniomycetes</taxon>
        <taxon>Pucciniales</taxon>
        <taxon>Sphaerophragmiaceae</taxon>
        <taxon>Austropuccinia</taxon>
    </lineage>
</organism>
<dbReference type="EMBL" id="AVOT02088000">
    <property type="protein sequence ID" value="MBW0571348.1"/>
    <property type="molecule type" value="Genomic_DNA"/>
</dbReference>
<evidence type="ECO:0000313" key="2">
    <source>
        <dbReference type="Proteomes" id="UP000765509"/>
    </source>
</evidence>
<keyword evidence="2" id="KW-1185">Reference proteome</keyword>
<accession>A0A9Q3JYV7</accession>
<name>A0A9Q3JYV7_9BASI</name>